<dbReference type="Pfam" id="PF00083">
    <property type="entry name" value="Sugar_tr"/>
    <property type="match status" value="1"/>
</dbReference>
<evidence type="ECO:0000256" key="1">
    <source>
        <dbReference type="ARBA" id="ARBA00004141"/>
    </source>
</evidence>
<keyword evidence="2 5" id="KW-0812">Transmembrane</keyword>
<dbReference type="InterPro" id="IPR050549">
    <property type="entry name" value="MFS_Trehalose_Transporter"/>
</dbReference>
<feature type="transmembrane region" description="Helical" evidence="5">
    <location>
        <begin position="356"/>
        <end position="376"/>
    </location>
</feature>
<comment type="subcellular location">
    <subcellularLocation>
        <location evidence="1">Membrane</location>
        <topology evidence="1">Multi-pass membrane protein</topology>
    </subcellularLocation>
</comment>
<feature type="transmembrane region" description="Helical" evidence="5">
    <location>
        <begin position="202"/>
        <end position="221"/>
    </location>
</feature>
<dbReference type="Gene3D" id="1.20.1250.20">
    <property type="entry name" value="MFS general substrate transporter like domains"/>
    <property type="match status" value="1"/>
</dbReference>
<feature type="transmembrane region" description="Helical" evidence="5">
    <location>
        <begin position="424"/>
        <end position="444"/>
    </location>
</feature>
<feature type="transmembrane region" description="Helical" evidence="5">
    <location>
        <begin position="119"/>
        <end position="135"/>
    </location>
</feature>
<dbReference type="EMBL" id="HBUF01156832">
    <property type="protein sequence ID" value="CAG6649305.1"/>
    <property type="molecule type" value="Transcribed_RNA"/>
</dbReference>
<dbReference type="FunFam" id="1.20.1250.20:FF:000249">
    <property type="entry name" value="facilitated trehalose transporter Tret1"/>
    <property type="match status" value="1"/>
</dbReference>
<reference evidence="7" key="1">
    <citation type="submission" date="2021-05" db="EMBL/GenBank/DDBJ databases">
        <authorList>
            <person name="Alioto T."/>
            <person name="Alioto T."/>
            <person name="Gomez Garrido J."/>
        </authorList>
    </citation>
    <scope>NUCLEOTIDE SEQUENCE</scope>
</reference>
<dbReference type="InterPro" id="IPR020846">
    <property type="entry name" value="MFS_dom"/>
</dbReference>
<feature type="transmembrane region" description="Helical" evidence="5">
    <location>
        <begin position="141"/>
        <end position="162"/>
    </location>
</feature>
<evidence type="ECO:0000256" key="4">
    <source>
        <dbReference type="ARBA" id="ARBA00023136"/>
    </source>
</evidence>
<name>A0A8D8RGK0_9HEMI</name>
<feature type="transmembrane region" description="Helical" evidence="5">
    <location>
        <begin position="45"/>
        <end position="67"/>
    </location>
</feature>
<dbReference type="AlphaFoldDB" id="A0A8D8RGK0"/>
<dbReference type="SUPFAM" id="SSF103473">
    <property type="entry name" value="MFS general substrate transporter"/>
    <property type="match status" value="1"/>
</dbReference>
<feature type="transmembrane region" description="Helical" evidence="5">
    <location>
        <begin position="331"/>
        <end position="349"/>
    </location>
</feature>
<protein>
    <submittedName>
        <fullName evidence="7">Facilitated trehalose transporter Tret1</fullName>
    </submittedName>
</protein>
<dbReference type="InterPro" id="IPR036259">
    <property type="entry name" value="MFS_trans_sf"/>
</dbReference>
<keyword evidence="3 5" id="KW-1133">Transmembrane helix</keyword>
<organism evidence="7">
    <name type="scientific">Cacopsylla melanoneura</name>
    <dbReference type="NCBI Taxonomy" id="428564"/>
    <lineage>
        <taxon>Eukaryota</taxon>
        <taxon>Metazoa</taxon>
        <taxon>Ecdysozoa</taxon>
        <taxon>Arthropoda</taxon>
        <taxon>Hexapoda</taxon>
        <taxon>Insecta</taxon>
        <taxon>Pterygota</taxon>
        <taxon>Neoptera</taxon>
        <taxon>Paraneoptera</taxon>
        <taxon>Hemiptera</taxon>
        <taxon>Sternorrhyncha</taxon>
        <taxon>Psylloidea</taxon>
        <taxon>Psyllidae</taxon>
        <taxon>Psyllinae</taxon>
        <taxon>Cacopsylla</taxon>
    </lineage>
</organism>
<evidence type="ECO:0000256" key="3">
    <source>
        <dbReference type="ARBA" id="ARBA00022989"/>
    </source>
</evidence>
<evidence type="ECO:0000256" key="2">
    <source>
        <dbReference type="ARBA" id="ARBA00022692"/>
    </source>
</evidence>
<feature type="transmembrane region" description="Helical" evidence="5">
    <location>
        <begin position="174"/>
        <end position="196"/>
    </location>
</feature>
<feature type="transmembrane region" description="Helical" evidence="5">
    <location>
        <begin position="87"/>
        <end position="107"/>
    </location>
</feature>
<evidence type="ECO:0000259" key="6">
    <source>
        <dbReference type="PROSITE" id="PS50850"/>
    </source>
</evidence>
<accession>A0A8D8RGK0</accession>
<feature type="transmembrane region" description="Helical" evidence="5">
    <location>
        <begin position="456"/>
        <end position="476"/>
    </location>
</feature>
<sequence>MKTPDVKRWLVDFTKRINVDEEEEDAYPIPGRNDEQIQNVLWREVTACLSAALFHIPNGLSLSYAAVLIPQLEKVDSEIPISKSDSAWIASLIGLVVPIASLLTGYLMDYIGRLRTIQISVVPFVAGFFLMGTAASFEEIILGRILTAVAMAMGTNPSIVYTAEIARPNLRGSVSSAGPLLSSFGLLMGYTLGFWFSWRDVALISSGVALFPLLLTFVFSAESPEWLLSTGKTEQALKTLQFLTDDTSRGGVADKRFDDLEQNILSKQQKHSETSLARVLKAYFSPAGYKPLLILMVLFTFQQLSGIYITISYAVTFFEDVSVEINGSLSSIYLGLSRFIGGIFAVYMLKTVNRRPLLMISSLIMAIFMFISGYYSMLISQGLSSATWVPIVCILGYMFTSTIGLFSVPWVMTAEIFPLRFRGILQGTAISWAYVALFFAVRSYRPLLDLLGGVYAVQWLFGLACILAIVFVWIFLPETHNQNLDQIEEYFVHNFVYLGKKRAQYTRIGS</sequence>
<keyword evidence="4 5" id="KW-0472">Membrane</keyword>
<feature type="domain" description="Major facilitator superfamily (MFS) profile" evidence="6">
    <location>
        <begin position="47"/>
        <end position="480"/>
    </location>
</feature>
<proteinExistence type="predicted"/>
<evidence type="ECO:0000256" key="5">
    <source>
        <dbReference type="SAM" id="Phobius"/>
    </source>
</evidence>
<dbReference type="GO" id="GO:0016020">
    <property type="term" value="C:membrane"/>
    <property type="evidence" value="ECO:0007669"/>
    <property type="project" value="UniProtKB-SubCell"/>
</dbReference>
<evidence type="ECO:0000313" key="7">
    <source>
        <dbReference type="EMBL" id="CAG6649305.1"/>
    </source>
</evidence>
<feature type="transmembrane region" description="Helical" evidence="5">
    <location>
        <begin position="292"/>
        <end position="311"/>
    </location>
</feature>
<dbReference type="GO" id="GO:0022857">
    <property type="term" value="F:transmembrane transporter activity"/>
    <property type="evidence" value="ECO:0007669"/>
    <property type="project" value="InterPro"/>
</dbReference>
<dbReference type="InterPro" id="IPR005828">
    <property type="entry name" value="MFS_sugar_transport-like"/>
</dbReference>
<dbReference type="PANTHER" id="PTHR48021">
    <property type="match status" value="1"/>
</dbReference>
<dbReference type="PROSITE" id="PS50850">
    <property type="entry name" value="MFS"/>
    <property type="match status" value="1"/>
</dbReference>
<feature type="transmembrane region" description="Helical" evidence="5">
    <location>
        <begin position="388"/>
        <end position="412"/>
    </location>
</feature>
<dbReference type="PANTHER" id="PTHR48021:SF24">
    <property type="entry name" value="MAJOR FACILITATOR SUPERFAMILY (MFS) PROFILE DOMAIN-CONTAINING PROTEIN"/>
    <property type="match status" value="1"/>
</dbReference>